<dbReference type="InterPro" id="IPR025714">
    <property type="entry name" value="Methyltranfer_dom"/>
</dbReference>
<dbReference type="RefSeq" id="WP_075007841.1">
    <property type="nucleotide sequence ID" value="NZ_FOAP01000009.1"/>
</dbReference>
<dbReference type="InterPro" id="IPR029063">
    <property type="entry name" value="SAM-dependent_MTases_sf"/>
</dbReference>
<protein>
    <submittedName>
        <fullName evidence="5">Methyltransferase domain-containing protein</fullName>
    </submittedName>
</protein>
<evidence type="ECO:0000256" key="3">
    <source>
        <dbReference type="ARBA" id="ARBA00022691"/>
    </source>
</evidence>
<dbReference type="Proteomes" id="UP000182719">
    <property type="component" value="Unassembled WGS sequence"/>
</dbReference>
<keyword evidence="1 5" id="KW-0489">Methyltransferase</keyword>
<evidence type="ECO:0000256" key="2">
    <source>
        <dbReference type="ARBA" id="ARBA00022679"/>
    </source>
</evidence>
<keyword evidence="2 5" id="KW-0808">Transferase</keyword>
<feature type="domain" description="Methyltransferase" evidence="4">
    <location>
        <begin position="19"/>
        <end position="129"/>
    </location>
</feature>
<dbReference type="OrthoDB" id="9770485at2"/>
<dbReference type="AlphaFoldDB" id="A0A1H7TTJ3"/>
<gene>
    <name evidence="5" type="ORF">SAMN05444354_109157</name>
</gene>
<dbReference type="GO" id="GO:0008168">
    <property type="term" value="F:methyltransferase activity"/>
    <property type="evidence" value="ECO:0007669"/>
    <property type="project" value="UniProtKB-KW"/>
</dbReference>
<keyword evidence="3" id="KW-0949">S-adenosyl-L-methionine</keyword>
<dbReference type="PANTHER" id="PTHR43464:SF19">
    <property type="entry name" value="UBIQUINONE BIOSYNTHESIS O-METHYLTRANSFERASE, MITOCHONDRIAL"/>
    <property type="match status" value="1"/>
</dbReference>
<dbReference type="CDD" id="cd02440">
    <property type="entry name" value="AdoMet_MTases"/>
    <property type="match status" value="1"/>
</dbReference>
<dbReference type="SUPFAM" id="SSF53335">
    <property type="entry name" value="S-adenosyl-L-methionine-dependent methyltransferases"/>
    <property type="match status" value="1"/>
</dbReference>
<evidence type="ECO:0000313" key="6">
    <source>
        <dbReference type="Proteomes" id="UP000182719"/>
    </source>
</evidence>
<evidence type="ECO:0000256" key="1">
    <source>
        <dbReference type="ARBA" id="ARBA00022603"/>
    </source>
</evidence>
<keyword evidence="6" id="KW-1185">Reference proteome</keyword>
<evidence type="ECO:0000313" key="5">
    <source>
        <dbReference type="EMBL" id="SEL87963.1"/>
    </source>
</evidence>
<dbReference type="GO" id="GO:0032259">
    <property type="term" value="P:methylation"/>
    <property type="evidence" value="ECO:0007669"/>
    <property type="project" value="UniProtKB-KW"/>
</dbReference>
<dbReference type="PANTHER" id="PTHR43464">
    <property type="entry name" value="METHYLTRANSFERASE"/>
    <property type="match status" value="1"/>
</dbReference>
<dbReference type="Gene3D" id="3.40.50.150">
    <property type="entry name" value="Vaccinia Virus protein VP39"/>
    <property type="match status" value="1"/>
</dbReference>
<dbReference type="Pfam" id="PF13847">
    <property type="entry name" value="Methyltransf_31"/>
    <property type="match status" value="1"/>
</dbReference>
<dbReference type="EMBL" id="FOAP01000009">
    <property type="protein sequence ID" value="SEL87963.1"/>
    <property type="molecule type" value="Genomic_DNA"/>
</dbReference>
<name>A0A1H7TTJ3_STIAU</name>
<sequence>MNHPEEWTRRLLTDAGVREGMRVLDIGCGRGDVAFLAAQLVGTQGHVTGVDREEAPLQAGRERARELGLANVRFVQADLASPPAELGPFDAITCRRVLMYQPDAVACLRRLASLLVPGGLIVLQEHDSTAMPICQPAMPLHEQVSGWMWKTVAREGADIHMGLHLAPALVQAGFTVERVRAEATVLTPDQTHHIGMIVRAMQGRIVEKGVATVEELAAGTLDERLTTERRETNGTCLWEMVFGAWARKAV</sequence>
<reference evidence="6" key="1">
    <citation type="submission" date="2016-10" db="EMBL/GenBank/DDBJ databases">
        <authorList>
            <person name="Varghese N."/>
            <person name="Submissions S."/>
        </authorList>
    </citation>
    <scope>NUCLEOTIDE SEQUENCE [LARGE SCALE GENOMIC DNA]</scope>
    <source>
        <strain evidence="6">DSM 17044</strain>
    </source>
</reference>
<proteinExistence type="predicted"/>
<accession>A0A1H7TTJ3</accession>
<organism evidence="5 6">
    <name type="scientific">Stigmatella aurantiaca</name>
    <dbReference type="NCBI Taxonomy" id="41"/>
    <lineage>
        <taxon>Bacteria</taxon>
        <taxon>Pseudomonadati</taxon>
        <taxon>Myxococcota</taxon>
        <taxon>Myxococcia</taxon>
        <taxon>Myxococcales</taxon>
        <taxon>Cystobacterineae</taxon>
        <taxon>Archangiaceae</taxon>
        <taxon>Stigmatella</taxon>
    </lineage>
</organism>
<evidence type="ECO:0000259" key="4">
    <source>
        <dbReference type="Pfam" id="PF13847"/>
    </source>
</evidence>